<gene>
    <name evidence="1" type="ORF">TJEJU_2892</name>
</gene>
<evidence type="ECO:0000313" key="2">
    <source>
        <dbReference type="Proteomes" id="UP000215214"/>
    </source>
</evidence>
<dbReference type="SUPFAM" id="SSF48371">
    <property type="entry name" value="ARM repeat"/>
    <property type="match status" value="1"/>
</dbReference>
<dbReference type="OrthoDB" id="881362at2"/>
<reference evidence="1 2" key="1">
    <citation type="submission" date="2017-07" db="EMBL/GenBank/DDBJ databases">
        <authorList>
            <person name="Sun Z.S."/>
            <person name="Albrecht U."/>
            <person name="Echele G."/>
            <person name="Lee C.C."/>
        </authorList>
    </citation>
    <scope>NUCLEOTIDE SEQUENCE [LARGE SCALE GENOMIC DNA]</scope>
    <source>
        <strain evidence="2">type strain: KCTC 22618</strain>
    </source>
</reference>
<dbReference type="Proteomes" id="UP000215214">
    <property type="component" value="Chromosome TJEJU"/>
</dbReference>
<evidence type="ECO:0008006" key="3">
    <source>
        <dbReference type="Google" id="ProtNLM"/>
    </source>
</evidence>
<dbReference type="InterPro" id="IPR016024">
    <property type="entry name" value="ARM-type_fold"/>
</dbReference>
<evidence type="ECO:0000313" key="1">
    <source>
        <dbReference type="EMBL" id="SNR16561.1"/>
    </source>
</evidence>
<dbReference type="EMBL" id="LT899436">
    <property type="protein sequence ID" value="SNR16561.1"/>
    <property type="molecule type" value="Genomic_DNA"/>
</dbReference>
<accession>A0A238UBM3</accession>
<dbReference type="RefSeq" id="WP_095073208.1">
    <property type="nucleotide sequence ID" value="NZ_LT899436.1"/>
</dbReference>
<proteinExistence type="predicted"/>
<dbReference type="KEGG" id="tje:TJEJU_2892"/>
<name>A0A238UBM3_9FLAO</name>
<sequence length="217" mass="25360">MTIEELKKVLREGSDKDKHKVISNVKKELLNQEIFNVLIELLEDSKYLNRFFAIYHLIDKFSDFLKNSNESIVNNVFNLLFDDFYPVVDRANWALSIIGDKALDKLTKEYYIATDENKTRIIIAVGRGNFSHRSKDRLHILLDGIKSENKQLRFNSMREIIANTQQKSINEWDSISDTSIDLDEIHMKILLIAKEFTNSEDDYVKNFSSEYLSRVGN</sequence>
<protein>
    <recommendedName>
        <fullName evidence="3">HEAT repeat domain-containing protein</fullName>
    </recommendedName>
</protein>
<organism evidence="1 2">
    <name type="scientific">Tenacibaculum jejuense</name>
    <dbReference type="NCBI Taxonomy" id="584609"/>
    <lineage>
        <taxon>Bacteria</taxon>
        <taxon>Pseudomonadati</taxon>
        <taxon>Bacteroidota</taxon>
        <taxon>Flavobacteriia</taxon>
        <taxon>Flavobacteriales</taxon>
        <taxon>Flavobacteriaceae</taxon>
        <taxon>Tenacibaculum</taxon>
    </lineage>
</organism>
<dbReference type="AlphaFoldDB" id="A0A238UBM3"/>
<keyword evidence="2" id="KW-1185">Reference proteome</keyword>